<dbReference type="Gene3D" id="3.40.50.720">
    <property type="entry name" value="NAD(P)-binding Rossmann-like Domain"/>
    <property type="match status" value="1"/>
</dbReference>
<dbReference type="InterPro" id="IPR005288">
    <property type="entry name" value="NadB"/>
</dbReference>
<organism evidence="1 2">
    <name type="scientific">Pyrinomonas methylaliphatogenes</name>
    <dbReference type="NCBI Taxonomy" id="454194"/>
    <lineage>
        <taxon>Bacteria</taxon>
        <taxon>Pseudomonadati</taxon>
        <taxon>Acidobacteriota</taxon>
        <taxon>Blastocatellia</taxon>
        <taxon>Blastocatellales</taxon>
        <taxon>Pyrinomonadaceae</taxon>
        <taxon>Pyrinomonas</taxon>
    </lineage>
</organism>
<evidence type="ECO:0000313" key="1">
    <source>
        <dbReference type="EMBL" id="CDM64719.1"/>
    </source>
</evidence>
<dbReference type="STRING" id="454194.PYK22_00714"/>
<reference evidence="1 2" key="2">
    <citation type="submission" date="2015-01" db="EMBL/GenBank/DDBJ databases">
        <title>Complete genome sequence of Pyrinomonas methylaliphatogenes type strain K22T.</title>
        <authorList>
            <person name="Lee K.C.Y."/>
            <person name="Power J.F."/>
            <person name="Dunfield P.F."/>
            <person name="Morgan X.C."/>
            <person name="Huttenhower C."/>
            <person name="Stott M.B."/>
        </authorList>
    </citation>
    <scope>NUCLEOTIDE SEQUENCE [LARGE SCALE GENOMIC DNA]</scope>
    <source>
        <strain evidence="1 2">K22</strain>
    </source>
</reference>
<dbReference type="PANTHER" id="PTHR42716">
    <property type="entry name" value="L-ASPARTATE OXIDASE"/>
    <property type="match status" value="1"/>
</dbReference>
<proteinExistence type="predicted"/>
<dbReference type="EMBL" id="CBXV010000003">
    <property type="protein sequence ID" value="CDM64719.1"/>
    <property type="molecule type" value="Genomic_DNA"/>
</dbReference>
<dbReference type="AlphaFoldDB" id="A0A0B6WWQ7"/>
<dbReference type="Proteomes" id="UP000031518">
    <property type="component" value="Unassembled WGS sequence"/>
</dbReference>
<gene>
    <name evidence="1" type="ORF">PYK22_00714</name>
</gene>
<dbReference type="Pfam" id="PF12831">
    <property type="entry name" value="FAD_oxidored"/>
    <property type="match status" value="1"/>
</dbReference>
<dbReference type="GO" id="GO:0008734">
    <property type="term" value="F:L-aspartate oxidase activity"/>
    <property type="evidence" value="ECO:0007669"/>
    <property type="project" value="InterPro"/>
</dbReference>
<dbReference type="GO" id="GO:0009435">
    <property type="term" value="P:NAD+ biosynthetic process"/>
    <property type="evidence" value="ECO:0007669"/>
    <property type="project" value="InterPro"/>
</dbReference>
<sequence>MLFFRLFTFCGLFRAGDDLMKELRADVLIVGGSLGGCAAALAASQAGFKVILTEETDWLGGQLTSQAVPPDEHGWIERMGCTRSYRRLREGVRAYYRKFYPLTPQAKSDPFFNPGTGWVSPLCHEPKAALFILEALFAPLTSSGRLIILREHKAIAADTAGDRVRAIKLRDLRSGAEKTISARYFLDATELGDLLPLTGTEFVTGAESRAQTGEPNAKDRPEPRNVQAFSVCFALSYHPGEDHTIEKPINYEFWRDYEPKLTPAWPGKLFSWTISNPRTLQPQTYHFDPEGETGRAFSGLWTYRRILDRKNFQRGFMPSDITLMNVPMLDYLEGDITCADEEERRRHIERAREQSLSFLYWLQTEAPRPTGGYGFPELKLRADVVGYTSDGLAKAPYIRESRRICAEFTVCEQHVSAALRPRDNRAEQFEDSVGIGYYRIDLHPTCGGDNYLDIESLPFQIPLGALLPVRVENLLPACKNIGTTHITNGCYRLHPVEWNIGEAAGLLVAFCLERNLAPRAVRDFGPRLADFQKLLMRSGIELAWPPDIDPNEGDPHRHAV</sequence>
<protein>
    <submittedName>
        <fullName evidence="1">NAD(FAD)-dependent dehydrogenase</fullName>
    </submittedName>
</protein>
<accession>A0A0B6WWQ7</accession>
<dbReference type="SUPFAM" id="SSF51905">
    <property type="entry name" value="FAD/NAD(P)-binding domain"/>
    <property type="match status" value="1"/>
</dbReference>
<keyword evidence="2" id="KW-1185">Reference proteome</keyword>
<dbReference type="PANTHER" id="PTHR42716:SF1">
    <property type="entry name" value="SLL0471 PROTEIN"/>
    <property type="match status" value="1"/>
</dbReference>
<name>A0A0B6WWQ7_9BACT</name>
<dbReference type="InterPro" id="IPR036188">
    <property type="entry name" value="FAD/NAD-bd_sf"/>
</dbReference>
<reference evidence="1 2" key="1">
    <citation type="submission" date="2013-12" db="EMBL/GenBank/DDBJ databases">
        <authorList>
            <person name="Stott M."/>
        </authorList>
    </citation>
    <scope>NUCLEOTIDE SEQUENCE [LARGE SCALE GENOMIC DNA]</scope>
    <source>
        <strain evidence="1 2">K22</strain>
    </source>
</reference>
<evidence type="ECO:0000313" key="2">
    <source>
        <dbReference type="Proteomes" id="UP000031518"/>
    </source>
</evidence>